<reference evidence="2" key="1">
    <citation type="submission" date="2021-03" db="EMBL/GenBank/DDBJ databases">
        <title>Comparative genomics and phylogenomic investigation of the class Geoglossomycetes provide insights into ecological specialization and systematics.</title>
        <authorList>
            <person name="Melie T."/>
            <person name="Pirro S."/>
            <person name="Miller A.N."/>
            <person name="Quandt A."/>
        </authorList>
    </citation>
    <scope>NUCLEOTIDE SEQUENCE</scope>
    <source>
        <strain evidence="2">GBOQ0MN5Z8</strain>
    </source>
</reference>
<evidence type="ECO:0000313" key="3">
    <source>
        <dbReference type="Proteomes" id="UP000698800"/>
    </source>
</evidence>
<dbReference type="AlphaFoldDB" id="A0A9P8I6Y4"/>
<proteinExistence type="predicted"/>
<comment type="caution">
    <text evidence="2">The sequence shown here is derived from an EMBL/GenBank/DDBJ whole genome shotgun (WGS) entry which is preliminary data.</text>
</comment>
<feature type="domain" description="Aminoglycoside phosphotransferase" evidence="1">
    <location>
        <begin position="97"/>
        <end position="232"/>
    </location>
</feature>
<keyword evidence="3" id="KW-1185">Reference proteome</keyword>
<dbReference type="InterPro" id="IPR002575">
    <property type="entry name" value="Aminoglycoside_PTrfase"/>
</dbReference>
<dbReference type="OrthoDB" id="5598852at2759"/>
<dbReference type="EMBL" id="JAGHQL010000064">
    <property type="protein sequence ID" value="KAH0541956.1"/>
    <property type="molecule type" value="Genomic_DNA"/>
</dbReference>
<name>A0A9P8I6Y4_9PEZI</name>
<dbReference type="Pfam" id="PF01636">
    <property type="entry name" value="APH"/>
    <property type="match status" value="1"/>
</dbReference>
<dbReference type="SUPFAM" id="SSF56112">
    <property type="entry name" value="Protein kinase-like (PK-like)"/>
    <property type="match status" value="1"/>
</dbReference>
<dbReference type="InterPro" id="IPR011009">
    <property type="entry name" value="Kinase-like_dom_sf"/>
</dbReference>
<gene>
    <name evidence="2" type="ORF">FGG08_003588</name>
</gene>
<sequence length="344" mass="38600">MGDDKADAIADFFKRQNLTKSSRLECDNAAKQLFPNEIVSPSATQGYCSYTLLAGKTNVIQFRPEKFHLNLDVTNAATLVFGEFAPETRYRGKLRTCGLLIYVMGRVPGTSYKDIRITTPRIADGGHWARQLRLCEDFAKFLAVSWHGSSKIPSSITLCSKVGAQIDSKMRQLCEGLPHRFRQRARHVRRHLPRLLSLPLVLNHGDIVDSNVMLNPETGALTGLVDWTEAEMLPFGTCLYGLEEFLGFMTPTGWVYYERSNLLREAAYRKLLEEIPELERNTSLLEAVAVARDLGVLLWHGFAWDDGAIDRVVDSADAGEIMYLEAFLDGPPIYGRVDQISAKL</sequence>
<dbReference type="Gene3D" id="3.90.1200.10">
    <property type="match status" value="1"/>
</dbReference>
<protein>
    <recommendedName>
        <fullName evidence="1">Aminoglycoside phosphotransferase domain-containing protein</fullName>
    </recommendedName>
</protein>
<evidence type="ECO:0000313" key="2">
    <source>
        <dbReference type="EMBL" id="KAH0541956.1"/>
    </source>
</evidence>
<organism evidence="2 3">
    <name type="scientific">Glutinoglossum americanum</name>
    <dbReference type="NCBI Taxonomy" id="1670608"/>
    <lineage>
        <taxon>Eukaryota</taxon>
        <taxon>Fungi</taxon>
        <taxon>Dikarya</taxon>
        <taxon>Ascomycota</taxon>
        <taxon>Pezizomycotina</taxon>
        <taxon>Geoglossomycetes</taxon>
        <taxon>Geoglossales</taxon>
        <taxon>Geoglossaceae</taxon>
        <taxon>Glutinoglossum</taxon>
    </lineage>
</organism>
<dbReference type="Proteomes" id="UP000698800">
    <property type="component" value="Unassembled WGS sequence"/>
</dbReference>
<evidence type="ECO:0000259" key="1">
    <source>
        <dbReference type="Pfam" id="PF01636"/>
    </source>
</evidence>
<accession>A0A9P8I6Y4</accession>